<evidence type="ECO:0000256" key="2">
    <source>
        <dbReference type="ARBA" id="ARBA00022448"/>
    </source>
</evidence>
<sequence>MALSSLRHPTAPQLILLSFAAMILIGACLLSLPIASQSGQSIGFIDALFTATSANCVTGLVVVNTMTHWTLFGKIVIITLIQLGGLGFMTVATGLMTLLRQRISLRNRTTIQTSFNQSSVGGMVKLVRRVLKYSAIIEGIGAILLTLIFYFGDFHYTFLQSVGYGIFHAISAFCNAGFDIIGHNSLVEFQTNGPLLIVLMLLILLGGLGFTVLHELSIFFKQRQFRLSRRLTHLSLHTKLVLVTSAGLFLFGIVIFLGLEWNNPKTLGPLSPLNKLLNATFESVTLRTAGFDSLNQGGLTDYAKLIGSTLMFIGGSPASTAGGIKTISLAVLFVAVISALRGERNLVIFNRRLPLEALQKALAISGTLAILVLLTVLILHFSEANNPFHPQILDLIFETSSAAGTVGVTTGMTPTLSPVGKIVLALCMFIGRLSPMTVAIALNGRLHTDHHIDYPEENIIVG</sequence>
<evidence type="ECO:0000256" key="3">
    <source>
        <dbReference type="ARBA" id="ARBA00022475"/>
    </source>
</evidence>
<dbReference type="EMBL" id="JQCE01000038">
    <property type="protein sequence ID" value="KRO16475.1"/>
    <property type="molecule type" value="Genomic_DNA"/>
</dbReference>
<dbReference type="AlphaFoldDB" id="A0A0R2MW79"/>
<evidence type="ECO:0000256" key="1">
    <source>
        <dbReference type="ARBA" id="ARBA00004651"/>
    </source>
</evidence>
<feature type="transmembrane region" description="Helical" evidence="8">
    <location>
        <begin position="320"/>
        <end position="340"/>
    </location>
</feature>
<dbReference type="Proteomes" id="UP000050969">
    <property type="component" value="Unassembled WGS sequence"/>
</dbReference>
<dbReference type="InterPro" id="IPR003445">
    <property type="entry name" value="Cat_transpt"/>
</dbReference>
<dbReference type="OrthoDB" id="9810952at2"/>
<protein>
    <submittedName>
        <fullName evidence="9">Potassium uptake protein ktrB</fullName>
    </submittedName>
</protein>
<evidence type="ECO:0000313" key="10">
    <source>
        <dbReference type="Proteomes" id="UP000050969"/>
    </source>
</evidence>
<dbReference type="PROSITE" id="PS51257">
    <property type="entry name" value="PROKAR_LIPOPROTEIN"/>
    <property type="match status" value="1"/>
</dbReference>
<keyword evidence="3" id="KW-1003">Cell membrane</keyword>
<feature type="transmembrane region" description="Helical" evidence="8">
    <location>
        <begin position="240"/>
        <end position="259"/>
    </location>
</feature>
<keyword evidence="4 8" id="KW-0812">Transmembrane</keyword>
<feature type="transmembrane region" description="Helical" evidence="8">
    <location>
        <begin position="44"/>
        <end position="63"/>
    </location>
</feature>
<dbReference type="PANTHER" id="PTHR32024:SF1">
    <property type="entry name" value="KTR SYSTEM POTASSIUM UPTAKE PROTEIN B"/>
    <property type="match status" value="1"/>
</dbReference>
<comment type="caution">
    <text evidence="9">The sequence shown here is derived from an EMBL/GenBank/DDBJ whole genome shotgun (WGS) entry which is preliminary data.</text>
</comment>
<evidence type="ECO:0000256" key="4">
    <source>
        <dbReference type="ARBA" id="ARBA00022692"/>
    </source>
</evidence>
<dbReference type="PATRIC" id="fig|1293598.4.peg.1322"/>
<dbReference type="GO" id="GO:0008324">
    <property type="term" value="F:monoatomic cation transmembrane transporter activity"/>
    <property type="evidence" value="ECO:0007669"/>
    <property type="project" value="InterPro"/>
</dbReference>
<dbReference type="GO" id="GO:0005886">
    <property type="term" value="C:plasma membrane"/>
    <property type="evidence" value="ECO:0007669"/>
    <property type="project" value="UniProtKB-SubCell"/>
</dbReference>
<organism evidence="9 10">
    <name type="scientific">Lacticaseibacillus saniviri JCM 17471 = DSM 24301</name>
    <dbReference type="NCBI Taxonomy" id="1293598"/>
    <lineage>
        <taxon>Bacteria</taxon>
        <taxon>Bacillati</taxon>
        <taxon>Bacillota</taxon>
        <taxon>Bacilli</taxon>
        <taxon>Lactobacillales</taxon>
        <taxon>Lactobacillaceae</taxon>
        <taxon>Lacticaseibacillus</taxon>
    </lineage>
</organism>
<comment type="subcellular location">
    <subcellularLocation>
        <location evidence="1">Cell membrane</location>
        <topology evidence="1">Multi-pass membrane protein</topology>
    </subcellularLocation>
</comment>
<keyword evidence="6" id="KW-0406">Ion transport</keyword>
<dbReference type="PANTHER" id="PTHR32024">
    <property type="entry name" value="TRK SYSTEM POTASSIUM UPTAKE PROTEIN TRKG-RELATED"/>
    <property type="match status" value="1"/>
</dbReference>
<evidence type="ECO:0000256" key="6">
    <source>
        <dbReference type="ARBA" id="ARBA00023065"/>
    </source>
</evidence>
<evidence type="ECO:0000313" key="9">
    <source>
        <dbReference type="EMBL" id="KRO16475.1"/>
    </source>
</evidence>
<keyword evidence="2" id="KW-0813">Transport</keyword>
<dbReference type="STRING" id="1293598.IV56_GL001258"/>
<evidence type="ECO:0000256" key="5">
    <source>
        <dbReference type="ARBA" id="ARBA00022989"/>
    </source>
</evidence>
<name>A0A0R2MW79_9LACO</name>
<keyword evidence="5 8" id="KW-1133">Transmembrane helix</keyword>
<keyword evidence="7 8" id="KW-0472">Membrane</keyword>
<dbReference type="GO" id="GO:0030001">
    <property type="term" value="P:metal ion transport"/>
    <property type="evidence" value="ECO:0007669"/>
    <property type="project" value="UniProtKB-ARBA"/>
</dbReference>
<evidence type="ECO:0000256" key="7">
    <source>
        <dbReference type="ARBA" id="ARBA00023136"/>
    </source>
</evidence>
<gene>
    <name evidence="9" type="ORF">IV56_GL001258</name>
</gene>
<proteinExistence type="predicted"/>
<feature type="transmembrane region" description="Helical" evidence="8">
    <location>
        <begin position="422"/>
        <end position="442"/>
    </location>
</feature>
<keyword evidence="10" id="KW-1185">Reference proteome</keyword>
<feature type="transmembrane region" description="Helical" evidence="8">
    <location>
        <begin position="361"/>
        <end position="381"/>
    </location>
</feature>
<feature type="transmembrane region" description="Helical" evidence="8">
    <location>
        <begin position="133"/>
        <end position="152"/>
    </location>
</feature>
<dbReference type="Pfam" id="PF02386">
    <property type="entry name" value="TrkH"/>
    <property type="match status" value="1"/>
</dbReference>
<feature type="transmembrane region" description="Helical" evidence="8">
    <location>
        <begin position="12"/>
        <end position="32"/>
    </location>
</feature>
<feature type="transmembrane region" description="Helical" evidence="8">
    <location>
        <begin position="75"/>
        <end position="99"/>
    </location>
</feature>
<accession>A0A0R2MW79</accession>
<feature type="transmembrane region" description="Helical" evidence="8">
    <location>
        <begin position="195"/>
        <end position="220"/>
    </location>
</feature>
<dbReference type="RefSeq" id="WP_054777647.1">
    <property type="nucleotide sequence ID" value="NZ_BBBX01000017.1"/>
</dbReference>
<reference evidence="9 10" key="1">
    <citation type="journal article" date="2015" name="Genome Announc.">
        <title>Expanding the biotechnology potential of lactobacilli through comparative genomics of 213 strains and associated genera.</title>
        <authorList>
            <person name="Sun Z."/>
            <person name="Harris H.M."/>
            <person name="McCann A."/>
            <person name="Guo C."/>
            <person name="Argimon S."/>
            <person name="Zhang W."/>
            <person name="Yang X."/>
            <person name="Jeffery I.B."/>
            <person name="Cooney J.C."/>
            <person name="Kagawa T.F."/>
            <person name="Liu W."/>
            <person name="Song Y."/>
            <person name="Salvetti E."/>
            <person name="Wrobel A."/>
            <person name="Rasinkangas P."/>
            <person name="Parkhill J."/>
            <person name="Rea M.C."/>
            <person name="O'Sullivan O."/>
            <person name="Ritari J."/>
            <person name="Douillard F.P."/>
            <person name="Paul Ross R."/>
            <person name="Yang R."/>
            <person name="Briner A.E."/>
            <person name="Felis G.E."/>
            <person name="de Vos W.M."/>
            <person name="Barrangou R."/>
            <person name="Klaenhammer T.R."/>
            <person name="Caufield P.W."/>
            <person name="Cui Y."/>
            <person name="Zhang H."/>
            <person name="O'Toole P.W."/>
        </authorList>
    </citation>
    <scope>NUCLEOTIDE SEQUENCE [LARGE SCALE GENOMIC DNA]</scope>
    <source>
        <strain evidence="9 10">DSM 24301</strain>
    </source>
</reference>
<evidence type="ECO:0000256" key="8">
    <source>
        <dbReference type="SAM" id="Phobius"/>
    </source>
</evidence>